<dbReference type="FunFam" id="3.40.50.150:FF:000023">
    <property type="entry name" value="Ribosomal RNA small subunit methyltransferase A"/>
    <property type="match status" value="1"/>
</dbReference>
<dbReference type="Gene3D" id="3.40.50.150">
    <property type="entry name" value="Vaccinia Virus protein VP39"/>
    <property type="match status" value="1"/>
</dbReference>
<evidence type="ECO:0000256" key="2">
    <source>
        <dbReference type="ARBA" id="ARBA00022552"/>
    </source>
</evidence>
<evidence type="ECO:0000313" key="9">
    <source>
        <dbReference type="EMBL" id="CAB5017622.1"/>
    </source>
</evidence>
<sequence>MSLTRAESIALLEQAGLKPKRKLGQNFVVDANTLARIVRLGRVTSESHVIEIGAGLGALTQELLSTQASVTAVEIDPDLVQILRNRPELSEAHIVEGDALHMDLNEVVSLSRSPWVLVANLPYNVATPLVLRVLEDVPQIQRMLVMVQAEVGERMAAGPGDDAYGAVSLRVGYHGTASVAGRVPPTVFVPRPKVDSVLVSIERSPEPAVDPGLVSEDEIFALVRQAFGQRRKMLRRSLAAVVSPEAFEAAGVLPTARPEELDVRDFGRLALSLK</sequence>
<evidence type="ECO:0000256" key="5">
    <source>
        <dbReference type="ARBA" id="ARBA00022691"/>
    </source>
</evidence>
<evidence type="ECO:0000256" key="6">
    <source>
        <dbReference type="ARBA" id="ARBA00022884"/>
    </source>
</evidence>
<keyword evidence="1" id="KW-0963">Cytoplasm</keyword>
<dbReference type="InterPro" id="IPR029063">
    <property type="entry name" value="SAM-dependent_MTases_sf"/>
</dbReference>
<dbReference type="GO" id="GO:0000179">
    <property type="term" value="F:rRNA (adenine-N6,N6-)-dimethyltransferase activity"/>
    <property type="evidence" value="ECO:0007669"/>
    <property type="project" value="InterPro"/>
</dbReference>
<evidence type="ECO:0000256" key="1">
    <source>
        <dbReference type="ARBA" id="ARBA00022490"/>
    </source>
</evidence>
<evidence type="ECO:0000256" key="4">
    <source>
        <dbReference type="ARBA" id="ARBA00022679"/>
    </source>
</evidence>
<proteinExistence type="inferred from homology"/>
<evidence type="ECO:0000259" key="7">
    <source>
        <dbReference type="SMART" id="SM00650"/>
    </source>
</evidence>
<keyword evidence="2" id="KW-0698">rRNA processing</keyword>
<dbReference type="SMART" id="SM00650">
    <property type="entry name" value="rADc"/>
    <property type="match status" value="1"/>
</dbReference>
<keyword evidence="4" id="KW-0808">Transferase</keyword>
<dbReference type="InterPro" id="IPR020596">
    <property type="entry name" value="rRNA_Ade_Mease_Trfase_CS"/>
</dbReference>
<dbReference type="GO" id="GO:0003723">
    <property type="term" value="F:RNA binding"/>
    <property type="evidence" value="ECO:0007669"/>
    <property type="project" value="UniProtKB-KW"/>
</dbReference>
<dbReference type="PANTHER" id="PTHR11727:SF7">
    <property type="entry name" value="DIMETHYLADENOSINE TRANSFERASE-RELATED"/>
    <property type="match status" value="1"/>
</dbReference>
<dbReference type="GO" id="GO:0005829">
    <property type="term" value="C:cytosol"/>
    <property type="evidence" value="ECO:0007669"/>
    <property type="project" value="TreeGrafter"/>
</dbReference>
<dbReference type="Gene3D" id="1.10.8.100">
    <property type="entry name" value="Ribosomal RNA adenine dimethylase-like, domain 2"/>
    <property type="match status" value="1"/>
</dbReference>
<dbReference type="PANTHER" id="PTHR11727">
    <property type="entry name" value="DIMETHYLADENOSINE TRANSFERASE"/>
    <property type="match status" value="1"/>
</dbReference>
<keyword evidence="5" id="KW-0949">S-adenosyl-L-methionine</keyword>
<reference evidence="8" key="1">
    <citation type="submission" date="2020-05" db="EMBL/GenBank/DDBJ databases">
        <authorList>
            <person name="Chiriac C."/>
            <person name="Salcher M."/>
            <person name="Ghai R."/>
            <person name="Kavagutti S V."/>
        </authorList>
    </citation>
    <scope>NUCLEOTIDE SEQUENCE</scope>
</reference>
<dbReference type="PROSITE" id="PS01131">
    <property type="entry name" value="RRNA_A_DIMETH"/>
    <property type="match status" value="1"/>
</dbReference>
<dbReference type="CDD" id="cd02440">
    <property type="entry name" value="AdoMet_MTases"/>
    <property type="match status" value="1"/>
</dbReference>
<feature type="domain" description="Ribosomal RNA adenine methylase transferase N-terminal" evidence="7">
    <location>
        <begin position="33"/>
        <end position="205"/>
    </location>
</feature>
<dbReference type="HAMAP" id="MF_00607">
    <property type="entry name" value="16SrRNA_methyltr_A"/>
    <property type="match status" value="1"/>
</dbReference>
<keyword evidence="3" id="KW-0489">Methyltransferase</keyword>
<organism evidence="8">
    <name type="scientific">freshwater metagenome</name>
    <dbReference type="NCBI Taxonomy" id="449393"/>
    <lineage>
        <taxon>unclassified sequences</taxon>
        <taxon>metagenomes</taxon>
        <taxon>ecological metagenomes</taxon>
    </lineage>
</organism>
<dbReference type="FunFam" id="1.10.8.100:FF:000001">
    <property type="entry name" value="Ribosomal RNA small subunit methyltransferase A"/>
    <property type="match status" value="1"/>
</dbReference>
<dbReference type="NCBIfam" id="TIGR00755">
    <property type="entry name" value="ksgA"/>
    <property type="match status" value="1"/>
</dbReference>
<dbReference type="SUPFAM" id="SSF53335">
    <property type="entry name" value="S-adenosyl-L-methionine-dependent methyltransferases"/>
    <property type="match status" value="1"/>
</dbReference>
<dbReference type="PROSITE" id="PS51689">
    <property type="entry name" value="SAM_RNA_A_N6_MT"/>
    <property type="match status" value="1"/>
</dbReference>
<keyword evidence="6" id="KW-0694">RNA-binding</keyword>
<dbReference type="InterPro" id="IPR001737">
    <property type="entry name" value="KsgA/Erm"/>
</dbReference>
<protein>
    <submittedName>
        <fullName evidence="8">Unannotated protein</fullName>
    </submittedName>
</protein>
<dbReference type="InterPro" id="IPR023165">
    <property type="entry name" value="rRNA_Ade_diMease-like_C"/>
</dbReference>
<dbReference type="InterPro" id="IPR020598">
    <property type="entry name" value="rRNA_Ade_methylase_Trfase_N"/>
</dbReference>
<gene>
    <name evidence="8" type="ORF">UFOPK3427_00478</name>
    <name evidence="9" type="ORF">UFOPK4112_00709</name>
</gene>
<dbReference type="Pfam" id="PF00398">
    <property type="entry name" value="RrnaAD"/>
    <property type="match status" value="1"/>
</dbReference>
<dbReference type="EMBL" id="CAFBPM010000005">
    <property type="protein sequence ID" value="CAB5017622.1"/>
    <property type="molecule type" value="Genomic_DNA"/>
</dbReference>
<dbReference type="EMBL" id="CAFBLT010000001">
    <property type="protein sequence ID" value="CAB4865768.1"/>
    <property type="molecule type" value="Genomic_DNA"/>
</dbReference>
<evidence type="ECO:0000313" key="8">
    <source>
        <dbReference type="EMBL" id="CAB4865768.1"/>
    </source>
</evidence>
<name>A0A6J7D9C8_9ZZZZ</name>
<dbReference type="InterPro" id="IPR011530">
    <property type="entry name" value="rRNA_adenine_dimethylase"/>
</dbReference>
<evidence type="ECO:0000256" key="3">
    <source>
        <dbReference type="ARBA" id="ARBA00022603"/>
    </source>
</evidence>
<dbReference type="AlphaFoldDB" id="A0A6J7D9C8"/>
<accession>A0A6J7D9C8</accession>